<feature type="transmembrane region" description="Helical" evidence="5">
    <location>
        <begin position="120"/>
        <end position="137"/>
    </location>
</feature>
<evidence type="ECO:0000256" key="5">
    <source>
        <dbReference type="SAM" id="Phobius"/>
    </source>
</evidence>
<feature type="transmembrane region" description="Helical" evidence="5">
    <location>
        <begin position="179"/>
        <end position="199"/>
    </location>
</feature>
<comment type="caution">
    <text evidence="7">The sequence shown here is derived from an EMBL/GenBank/DDBJ whole genome shotgun (WGS) entry which is preliminary data.</text>
</comment>
<feature type="transmembrane region" description="Helical" evidence="5">
    <location>
        <begin position="64"/>
        <end position="85"/>
    </location>
</feature>
<dbReference type="SUPFAM" id="SSF103481">
    <property type="entry name" value="Multidrug resistance efflux transporter EmrE"/>
    <property type="match status" value="2"/>
</dbReference>
<dbReference type="GO" id="GO:0016020">
    <property type="term" value="C:membrane"/>
    <property type="evidence" value="ECO:0007669"/>
    <property type="project" value="UniProtKB-SubCell"/>
</dbReference>
<dbReference type="EMBL" id="QFQP01000075">
    <property type="protein sequence ID" value="PZR03699.1"/>
    <property type="molecule type" value="Genomic_DNA"/>
</dbReference>
<dbReference type="AlphaFoldDB" id="A0A2W5SKJ3"/>
<feature type="transmembrane region" description="Helical" evidence="5">
    <location>
        <begin position="149"/>
        <end position="167"/>
    </location>
</feature>
<keyword evidence="4 5" id="KW-0472">Membrane</keyword>
<feature type="domain" description="EamA" evidence="6">
    <location>
        <begin position="9"/>
        <end position="136"/>
    </location>
</feature>
<dbReference type="Proteomes" id="UP000249061">
    <property type="component" value="Unassembled WGS sequence"/>
</dbReference>
<evidence type="ECO:0000256" key="4">
    <source>
        <dbReference type="ARBA" id="ARBA00023136"/>
    </source>
</evidence>
<evidence type="ECO:0000259" key="6">
    <source>
        <dbReference type="Pfam" id="PF00892"/>
    </source>
</evidence>
<feature type="transmembrane region" description="Helical" evidence="5">
    <location>
        <begin position="264"/>
        <end position="286"/>
    </location>
</feature>
<dbReference type="InterPro" id="IPR037185">
    <property type="entry name" value="EmrE-like"/>
</dbReference>
<name>A0A2W5SKJ3_9BACT</name>
<evidence type="ECO:0000256" key="3">
    <source>
        <dbReference type="ARBA" id="ARBA00022989"/>
    </source>
</evidence>
<proteinExistence type="predicted"/>
<feature type="transmembrane region" description="Helical" evidence="5">
    <location>
        <begin position="211"/>
        <end position="229"/>
    </location>
</feature>
<accession>A0A2W5SKJ3</accession>
<dbReference type="PANTHER" id="PTHR32322">
    <property type="entry name" value="INNER MEMBRANE TRANSPORTER"/>
    <property type="match status" value="1"/>
</dbReference>
<evidence type="ECO:0000313" key="7">
    <source>
        <dbReference type="EMBL" id="PZR03699.1"/>
    </source>
</evidence>
<organism evidence="7 8">
    <name type="scientific">Archangium gephyra</name>
    <dbReference type="NCBI Taxonomy" id="48"/>
    <lineage>
        <taxon>Bacteria</taxon>
        <taxon>Pseudomonadati</taxon>
        <taxon>Myxococcota</taxon>
        <taxon>Myxococcia</taxon>
        <taxon>Myxococcales</taxon>
        <taxon>Cystobacterineae</taxon>
        <taxon>Archangiaceae</taxon>
        <taxon>Archangium</taxon>
    </lineage>
</organism>
<dbReference type="Gene3D" id="1.10.3730.20">
    <property type="match status" value="1"/>
</dbReference>
<comment type="subcellular location">
    <subcellularLocation>
        <location evidence="1">Membrane</location>
        <topology evidence="1">Multi-pass membrane protein</topology>
    </subcellularLocation>
</comment>
<feature type="transmembrane region" description="Helical" evidence="5">
    <location>
        <begin position="91"/>
        <end position="113"/>
    </location>
</feature>
<feature type="transmembrane region" description="Helical" evidence="5">
    <location>
        <begin position="33"/>
        <end position="52"/>
    </location>
</feature>
<sequence length="296" mass="31207">MKLRDVVDFLLLAAMWGASFLLMRIAVPEFGPFTLMWVRAAVAAVILLPLLALRGELKILFREWKAIVVLGIFAAGLPFVLLATASMHLTAGFTSIVNATTALFTALFAVLWLKDRLEPTRWLGVAIGIVGVATLVWDKLGVRDSGGAAWGVLAGFGGAASYGYAANLTRRYWPTLPSFVSATASRLGAALVLTPLALWKWPAAMPPVPSWAAAVAMGVFSSALGYLLFFRLISRVGGVTAASVTLVVPVFAVAWAAVFLAEAVSLHVALGGAVVLLGTSLSMGLVKLRKLSAALE</sequence>
<keyword evidence="3 5" id="KW-1133">Transmembrane helix</keyword>
<dbReference type="InterPro" id="IPR000620">
    <property type="entry name" value="EamA_dom"/>
</dbReference>
<evidence type="ECO:0000313" key="8">
    <source>
        <dbReference type="Proteomes" id="UP000249061"/>
    </source>
</evidence>
<dbReference type="Pfam" id="PF00892">
    <property type="entry name" value="EamA"/>
    <property type="match status" value="2"/>
</dbReference>
<dbReference type="InterPro" id="IPR050638">
    <property type="entry name" value="AA-Vitamin_Transporters"/>
</dbReference>
<feature type="transmembrane region" description="Helical" evidence="5">
    <location>
        <begin position="7"/>
        <end position="27"/>
    </location>
</feature>
<protein>
    <submittedName>
        <fullName evidence="7">EamA family transporter</fullName>
    </submittedName>
</protein>
<evidence type="ECO:0000256" key="1">
    <source>
        <dbReference type="ARBA" id="ARBA00004141"/>
    </source>
</evidence>
<feature type="domain" description="EamA" evidence="6">
    <location>
        <begin position="150"/>
        <end position="282"/>
    </location>
</feature>
<gene>
    <name evidence="7" type="ORF">DI536_35605</name>
</gene>
<keyword evidence="2 5" id="KW-0812">Transmembrane</keyword>
<dbReference type="PANTHER" id="PTHR32322:SF9">
    <property type="entry name" value="AMINO-ACID METABOLITE EFFLUX PUMP-RELATED"/>
    <property type="match status" value="1"/>
</dbReference>
<reference evidence="7 8" key="1">
    <citation type="submission" date="2017-08" db="EMBL/GenBank/DDBJ databases">
        <title>Infants hospitalized years apart are colonized by the same room-sourced microbial strains.</title>
        <authorList>
            <person name="Brooks B."/>
            <person name="Olm M.R."/>
            <person name="Firek B.A."/>
            <person name="Baker R."/>
            <person name="Thomas B.C."/>
            <person name="Morowitz M.J."/>
            <person name="Banfield J.F."/>
        </authorList>
    </citation>
    <scope>NUCLEOTIDE SEQUENCE [LARGE SCALE GENOMIC DNA]</scope>
    <source>
        <strain evidence="7">S2_003_000_R2_14</strain>
    </source>
</reference>
<evidence type="ECO:0000256" key="2">
    <source>
        <dbReference type="ARBA" id="ARBA00022692"/>
    </source>
</evidence>
<feature type="transmembrane region" description="Helical" evidence="5">
    <location>
        <begin position="236"/>
        <end position="258"/>
    </location>
</feature>